<dbReference type="CDD" id="cd02042">
    <property type="entry name" value="ParAB_family"/>
    <property type="match status" value="1"/>
</dbReference>
<dbReference type="EC" id="3.6.-.-" evidence="2"/>
<keyword evidence="2" id="KW-0378">Hydrolase</keyword>
<comment type="caution">
    <text evidence="2">The sequence shown here is derived from an EMBL/GenBank/DDBJ whole genome shotgun (WGS) entry which is preliminary data.</text>
</comment>
<dbReference type="Gene3D" id="3.40.50.300">
    <property type="entry name" value="P-loop containing nucleotide triphosphate hydrolases"/>
    <property type="match status" value="1"/>
</dbReference>
<dbReference type="InterPro" id="IPR025669">
    <property type="entry name" value="AAA_dom"/>
</dbReference>
<dbReference type="AlphaFoldDB" id="A0A1J5R3Q3"/>
<dbReference type="GO" id="GO:0016787">
    <property type="term" value="F:hydrolase activity"/>
    <property type="evidence" value="ECO:0007669"/>
    <property type="project" value="UniProtKB-KW"/>
</dbReference>
<dbReference type="PIRSF" id="PIRSF009320">
    <property type="entry name" value="Nuc_binding_HP_1000"/>
    <property type="match status" value="1"/>
</dbReference>
<name>A0A1J5R3Q3_9ZZZZ</name>
<dbReference type="SUPFAM" id="SSF52540">
    <property type="entry name" value="P-loop containing nucleoside triphosphate hydrolases"/>
    <property type="match status" value="1"/>
</dbReference>
<dbReference type="InterPro" id="IPR050678">
    <property type="entry name" value="DNA_Partitioning_ATPase"/>
</dbReference>
<proteinExistence type="predicted"/>
<feature type="domain" description="AAA" evidence="1">
    <location>
        <begin position="1"/>
        <end position="166"/>
    </location>
</feature>
<evidence type="ECO:0000313" key="2">
    <source>
        <dbReference type="EMBL" id="OIQ86612.1"/>
    </source>
</evidence>
<dbReference type="Pfam" id="PF13614">
    <property type="entry name" value="AAA_31"/>
    <property type="match status" value="1"/>
</dbReference>
<evidence type="ECO:0000259" key="1">
    <source>
        <dbReference type="Pfam" id="PF13614"/>
    </source>
</evidence>
<gene>
    <name evidence="2" type="primary">soj_29</name>
    <name evidence="2" type="ORF">GALL_315440</name>
</gene>
<organism evidence="2">
    <name type="scientific">mine drainage metagenome</name>
    <dbReference type="NCBI Taxonomy" id="410659"/>
    <lineage>
        <taxon>unclassified sequences</taxon>
        <taxon>metagenomes</taxon>
        <taxon>ecological metagenomes</taxon>
    </lineage>
</organism>
<dbReference type="EMBL" id="MLJW01000469">
    <property type="protein sequence ID" value="OIQ86612.1"/>
    <property type="molecule type" value="Genomic_DNA"/>
</dbReference>
<accession>A0A1J5R3Q3</accession>
<dbReference type="InterPro" id="IPR027417">
    <property type="entry name" value="P-loop_NTPase"/>
</dbReference>
<dbReference type="PANTHER" id="PTHR13696:SF52">
    <property type="entry name" value="PARA FAMILY PROTEIN CT_582"/>
    <property type="match status" value="1"/>
</dbReference>
<sequence length="251" mass="27848">MKVVATYNIKGGVGKTSAAVNLAHLCARDGNRTLLWDLDPQGAATYIFRAHARVKGGGRGLVTGRRPLVDAVKATEFERLDVLPADFSYRNLDLDLDDGKKRTRRLGQLLTGLRRDYDVVFLDCPPSISLMSENVLHAADMLLVPLIPATLSLRTFDQLQEFVAESDKPRPNLVAFFSMVDRRKRLHREVIENIPRERTRVATTEIPALSIVEQMAERKAPVTAFAPTSRAAGCYEQLWAEVRPAGTVPAV</sequence>
<protein>
    <submittedName>
        <fullName evidence="2">Sporulation initiation inhibitor protein Soj</fullName>
        <ecNumber evidence="2">3.6.-.-</ecNumber>
    </submittedName>
</protein>
<reference evidence="2" key="1">
    <citation type="submission" date="2016-10" db="EMBL/GenBank/DDBJ databases">
        <title>Sequence of Gallionella enrichment culture.</title>
        <authorList>
            <person name="Poehlein A."/>
            <person name="Muehling M."/>
            <person name="Daniel R."/>
        </authorList>
    </citation>
    <scope>NUCLEOTIDE SEQUENCE</scope>
</reference>
<dbReference type="PANTHER" id="PTHR13696">
    <property type="entry name" value="P-LOOP CONTAINING NUCLEOSIDE TRIPHOSPHATE HYDROLASE"/>
    <property type="match status" value="1"/>
</dbReference>